<dbReference type="AlphaFoldDB" id="A0A7X5V4Y4"/>
<keyword evidence="2" id="KW-0813">Transport</keyword>
<reference evidence="2 3" key="1">
    <citation type="submission" date="2020-03" db="EMBL/GenBank/DDBJ databases">
        <title>Sequencing the genomes of 1000 actinobacteria strains.</title>
        <authorList>
            <person name="Klenk H.-P."/>
        </authorList>
    </citation>
    <scope>NUCLEOTIDE SEQUENCE [LARGE SCALE GENOMIC DNA]</scope>
    <source>
        <strain evidence="2 3">DSM 45490</strain>
    </source>
</reference>
<dbReference type="EMBL" id="JAASRO010000001">
    <property type="protein sequence ID" value="NIK54703.1"/>
    <property type="molecule type" value="Genomic_DNA"/>
</dbReference>
<protein>
    <submittedName>
        <fullName evidence="2">Multiple sugar transport system substrate-binding protein</fullName>
    </submittedName>
</protein>
<accession>A0A7X5V4Y4</accession>
<dbReference type="PROSITE" id="PS51257">
    <property type="entry name" value="PROKAR_LIPOPROTEIN"/>
    <property type="match status" value="1"/>
</dbReference>
<sequence>MTRIPCKKAVAALAAVTLGLALTACSGGGTDSGDTPANSVSVWFPGIDEAEMKLVNETLVPKFEQQTGAQVEVTFVDWENVSPKLNAAFAAGTAPDVLGHGIAATADFVHNDRIADLTPYVEKLSQGDRDDLANALPGGQVDGKQYFVPLIMALRLVAYSGADFKAAGLNPDQPPKTWEQVRATAEKLTQRNGDKITRSGLVVSNAPISGQQTFGTLLWANGGELLTEDNSKAALTAPEAVEALTFYTGLYQGGNAVDGQLGTNWAGLPPAQQPIATGTASMQLADVSGIEKLQKAAPQRDIRVMPPLAFEGNEPASFGGPANGLMLNKDSKNPDLAWKFIEHMMSAEVSTQYATSLGFLPIRKSAMESEAIKTSAVKTTALKALDYARPNPNVPGWVRARDAIDKSLEQALRGKLSPEEALKQAAAEVDKTLEANR</sequence>
<keyword evidence="1" id="KW-0732">Signal</keyword>
<name>A0A7X5V4Y4_9ACTN</name>
<dbReference type="CDD" id="cd14748">
    <property type="entry name" value="PBP2_UgpB"/>
    <property type="match status" value="1"/>
</dbReference>
<dbReference type="Gene3D" id="3.40.190.10">
    <property type="entry name" value="Periplasmic binding protein-like II"/>
    <property type="match status" value="2"/>
</dbReference>
<dbReference type="PANTHER" id="PTHR43649">
    <property type="entry name" value="ARABINOSE-BINDING PROTEIN-RELATED"/>
    <property type="match status" value="1"/>
</dbReference>
<dbReference type="PANTHER" id="PTHR43649:SF12">
    <property type="entry name" value="DIACETYLCHITOBIOSE BINDING PROTEIN DASA"/>
    <property type="match status" value="1"/>
</dbReference>
<evidence type="ECO:0000313" key="2">
    <source>
        <dbReference type="EMBL" id="NIK54703.1"/>
    </source>
</evidence>
<feature type="chain" id="PRO_5039387435" evidence="1">
    <location>
        <begin position="27"/>
        <end position="437"/>
    </location>
</feature>
<dbReference type="SUPFAM" id="SSF53850">
    <property type="entry name" value="Periplasmic binding protein-like II"/>
    <property type="match status" value="1"/>
</dbReference>
<comment type="caution">
    <text evidence="2">The sequence shown here is derived from an EMBL/GenBank/DDBJ whole genome shotgun (WGS) entry which is preliminary data.</text>
</comment>
<evidence type="ECO:0000313" key="3">
    <source>
        <dbReference type="Proteomes" id="UP000555407"/>
    </source>
</evidence>
<dbReference type="RefSeq" id="WP_167203476.1">
    <property type="nucleotide sequence ID" value="NZ_JAASRO010000001.1"/>
</dbReference>
<feature type="signal peptide" evidence="1">
    <location>
        <begin position="1"/>
        <end position="26"/>
    </location>
</feature>
<organism evidence="2 3">
    <name type="scientific">Kribbella shirazensis</name>
    <dbReference type="NCBI Taxonomy" id="1105143"/>
    <lineage>
        <taxon>Bacteria</taxon>
        <taxon>Bacillati</taxon>
        <taxon>Actinomycetota</taxon>
        <taxon>Actinomycetes</taxon>
        <taxon>Propionibacteriales</taxon>
        <taxon>Kribbellaceae</taxon>
        <taxon>Kribbella</taxon>
    </lineage>
</organism>
<dbReference type="InterPro" id="IPR050490">
    <property type="entry name" value="Bact_solute-bd_prot1"/>
</dbReference>
<dbReference type="Pfam" id="PF13416">
    <property type="entry name" value="SBP_bac_8"/>
    <property type="match status" value="1"/>
</dbReference>
<gene>
    <name evidence="2" type="ORF">BJY22_000420</name>
</gene>
<proteinExistence type="predicted"/>
<dbReference type="InterPro" id="IPR006059">
    <property type="entry name" value="SBP"/>
</dbReference>
<evidence type="ECO:0000256" key="1">
    <source>
        <dbReference type="SAM" id="SignalP"/>
    </source>
</evidence>
<keyword evidence="2" id="KW-0762">Sugar transport</keyword>
<keyword evidence="3" id="KW-1185">Reference proteome</keyword>
<dbReference type="Proteomes" id="UP000555407">
    <property type="component" value="Unassembled WGS sequence"/>
</dbReference>